<keyword evidence="2" id="KW-1185">Reference proteome</keyword>
<dbReference type="EMBL" id="NSJV01000478">
    <property type="protein sequence ID" value="PAU46231.1"/>
    <property type="molecule type" value="Genomic_DNA"/>
</dbReference>
<evidence type="ECO:0000313" key="2">
    <source>
        <dbReference type="Proteomes" id="UP000218944"/>
    </source>
</evidence>
<dbReference type="RefSeq" id="WP_095583264.1">
    <property type="nucleotide sequence ID" value="NZ_JAJQQQ010000001.1"/>
</dbReference>
<dbReference type="InterPro" id="IPR027417">
    <property type="entry name" value="P-loop_NTPase"/>
</dbReference>
<proteinExistence type="predicted"/>
<dbReference type="Proteomes" id="UP000218944">
    <property type="component" value="Unassembled WGS sequence"/>
</dbReference>
<dbReference type="Gene3D" id="3.40.50.300">
    <property type="entry name" value="P-loop containing nucleotide triphosphate hydrolases"/>
    <property type="match status" value="1"/>
</dbReference>
<protein>
    <recommendedName>
        <fullName evidence="3">Sulfotransferase</fullName>
    </recommendedName>
</protein>
<organism evidence="1 2">
    <name type="scientific">Streptomyces albireticuli</name>
    <dbReference type="NCBI Taxonomy" id="1940"/>
    <lineage>
        <taxon>Bacteria</taxon>
        <taxon>Bacillati</taxon>
        <taxon>Actinomycetota</taxon>
        <taxon>Actinomycetes</taxon>
        <taxon>Kitasatosporales</taxon>
        <taxon>Streptomycetaceae</taxon>
        <taxon>Streptomyces</taxon>
    </lineage>
</organism>
<comment type="caution">
    <text evidence="1">The sequence shown here is derived from an EMBL/GenBank/DDBJ whole genome shotgun (WGS) entry which is preliminary data.</text>
</comment>
<sequence length="348" mass="38629">MSDQRRESAPGTFVICSGRCGSTLIADLLAEHPDMTPLLEFFGSQYQAGMAQKPMTGQEFWELLTAPWISMNTALRIGRVPKEVRYDVTGLDPETELSGLLGFTLPALSEDPDRLLEELSQVVPGWETQPLGAHYQRFFTLLTRHAGRPRWVEKSATSGVFVHDLLEMFPDARFVYLTRDVVDVSVSMTGHPMFLMADLSIAFQQRCGVDPYQAGGVPEGFEAPADMDHLMPGNLSPFVLDYRSGSVDSLMNLTGLQAMMAKYTDDALSGLPDGRVHRMVYEDLLADPRGELDALGRFLELDDAGEWARRSATRVATPRAKDLQVDEAGRAQLKALYDEVYATTEVTR</sequence>
<dbReference type="Pfam" id="PF13469">
    <property type="entry name" value="Sulfotransfer_3"/>
    <property type="match status" value="1"/>
</dbReference>
<accession>A0A2A2D3Z5</accession>
<dbReference type="AlphaFoldDB" id="A0A2A2D3Z5"/>
<name>A0A2A2D3Z5_9ACTN</name>
<dbReference type="SUPFAM" id="SSF52540">
    <property type="entry name" value="P-loop containing nucleoside triphosphate hydrolases"/>
    <property type="match status" value="1"/>
</dbReference>
<evidence type="ECO:0000313" key="1">
    <source>
        <dbReference type="EMBL" id="PAU46231.1"/>
    </source>
</evidence>
<reference evidence="1 2" key="1">
    <citation type="submission" date="2017-08" db="EMBL/GenBank/DDBJ databases">
        <title>Genome sequence of Streptomyces albireticuli NRRL B-1670.</title>
        <authorList>
            <person name="Graham D.E."/>
            <person name="Mahan K.M."/>
            <person name="Klingeman D.M."/>
            <person name="Hettich R.L."/>
            <person name="Parry R.J."/>
            <person name="Spain J.C."/>
        </authorList>
    </citation>
    <scope>NUCLEOTIDE SEQUENCE [LARGE SCALE GENOMIC DNA]</scope>
    <source>
        <strain evidence="1 2">NRRL B-1670</strain>
    </source>
</reference>
<evidence type="ECO:0008006" key="3">
    <source>
        <dbReference type="Google" id="ProtNLM"/>
    </source>
</evidence>
<gene>
    <name evidence="1" type="ORF">CK936_25220</name>
</gene>